<comment type="caution">
    <text evidence="2">The sequence shown here is derived from an EMBL/GenBank/DDBJ whole genome shotgun (WGS) entry which is preliminary data.</text>
</comment>
<sequence length="130" mass="14800">MNITVSWLAGWQSDRRVSPYHPREHDIDRNAHGLAHFLTQASWRCDNAGQTTFHEPSVAPQPSPVPLMPLHFHLTVSRDTPETAKEAKLRCVFQTYSRVPSESNKSLQVYSYSQRPSATGRTRSDFSDFS</sequence>
<dbReference type="EMBL" id="QAPG01010709">
    <property type="protein sequence ID" value="TDZ14065.1"/>
    <property type="molecule type" value="Genomic_DNA"/>
</dbReference>
<evidence type="ECO:0000313" key="3">
    <source>
        <dbReference type="Proteomes" id="UP000295083"/>
    </source>
</evidence>
<dbReference type="AlphaFoldDB" id="A0A4R8PNI0"/>
<dbReference type="Proteomes" id="UP000295083">
    <property type="component" value="Unassembled WGS sequence"/>
</dbReference>
<evidence type="ECO:0000313" key="2">
    <source>
        <dbReference type="EMBL" id="TDZ14065.1"/>
    </source>
</evidence>
<reference evidence="2 3" key="1">
    <citation type="submission" date="2018-11" db="EMBL/GenBank/DDBJ databases">
        <title>Genome sequence and assembly of Colletotrichum spinosum.</title>
        <authorList>
            <person name="Gan P."/>
            <person name="Shirasu K."/>
        </authorList>
    </citation>
    <scope>NUCLEOTIDE SEQUENCE [LARGE SCALE GENOMIC DNA]</scope>
    <source>
        <strain evidence="2 3">CBS 515.97</strain>
    </source>
</reference>
<keyword evidence="3" id="KW-1185">Reference proteome</keyword>
<proteinExistence type="predicted"/>
<organism evidence="2 3">
    <name type="scientific">Colletotrichum spinosum</name>
    <dbReference type="NCBI Taxonomy" id="1347390"/>
    <lineage>
        <taxon>Eukaryota</taxon>
        <taxon>Fungi</taxon>
        <taxon>Dikarya</taxon>
        <taxon>Ascomycota</taxon>
        <taxon>Pezizomycotina</taxon>
        <taxon>Sordariomycetes</taxon>
        <taxon>Hypocreomycetidae</taxon>
        <taxon>Glomerellales</taxon>
        <taxon>Glomerellaceae</taxon>
        <taxon>Colletotrichum</taxon>
        <taxon>Colletotrichum orbiculare species complex</taxon>
    </lineage>
</organism>
<name>A0A4R8PNI0_9PEZI</name>
<protein>
    <submittedName>
        <fullName evidence="2">Uncharacterized protein</fullName>
    </submittedName>
</protein>
<evidence type="ECO:0000256" key="1">
    <source>
        <dbReference type="SAM" id="MobiDB-lite"/>
    </source>
</evidence>
<feature type="compositionally biased region" description="Polar residues" evidence="1">
    <location>
        <begin position="99"/>
        <end position="121"/>
    </location>
</feature>
<feature type="region of interest" description="Disordered" evidence="1">
    <location>
        <begin position="99"/>
        <end position="130"/>
    </location>
</feature>
<gene>
    <name evidence="2" type="ORF">C8035_v002943</name>
</gene>
<accession>A0A4R8PNI0</accession>